<evidence type="ECO:0000313" key="3">
    <source>
        <dbReference type="Proteomes" id="UP001224890"/>
    </source>
</evidence>
<name>A0AAJ0F191_9PEZI</name>
<reference evidence="2" key="1">
    <citation type="submission" date="2021-06" db="EMBL/GenBank/DDBJ databases">
        <title>Comparative genomics, transcriptomics and evolutionary studies reveal genomic signatures of adaptation to plant cell wall in hemibiotrophic fungi.</title>
        <authorList>
            <consortium name="DOE Joint Genome Institute"/>
            <person name="Baroncelli R."/>
            <person name="Diaz J.F."/>
            <person name="Benocci T."/>
            <person name="Peng M."/>
            <person name="Battaglia E."/>
            <person name="Haridas S."/>
            <person name="Andreopoulos W."/>
            <person name="Labutti K."/>
            <person name="Pangilinan J."/>
            <person name="Floch G.L."/>
            <person name="Makela M.R."/>
            <person name="Henrissat B."/>
            <person name="Grigoriev I.V."/>
            <person name="Crouch J.A."/>
            <person name="De Vries R.P."/>
            <person name="Sukno S.A."/>
            <person name="Thon M.R."/>
        </authorList>
    </citation>
    <scope>NUCLEOTIDE SEQUENCE</scope>
    <source>
        <strain evidence="2">CBS 193.32</strain>
    </source>
</reference>
<keyword evidence="1" id="KW-0732">Signal</keyword>
<protein>
    <submittedName>
        <fullName evidence="2">Uncharacterized protein</fullName>
    </submittedName>
</protein>
<dbReference type="RefSeq" id="XP_060433003.1">
    <property type="nucleotide sequence ID" value="XM_060567332.1"/>
</dbReference>
<evidence type="ECO:0000256" key="1">
    <source>
        <dbReference type="SAM" id="SignalP"/>
    </source>
</evidence>
<dbReference type="GeneID" id="85451858"/>
<accession>A0AAJ0F191</accession>
<keyword evidence="3" id="KW-1185">Reference proteome</keyword>
<comment type="caution">
    <text evidence="2">The sequence shown here is derived from an EMBL/GenBank/DDBJ whole genome shotgun (WGS) entry which is preliminary data.</text>
</comment>
<organism evidence="2 3">
    <name type="scientific">Colletotrichum godetiae</name>
    <dbReference type="NCBI Taxonomy" id="1209918"/>
    <lineage>
        <taxon>Eukaryota</taxon>
        <taxon>Fungi</taxon>
        <taxon>Dikarya</taxon>
        <taxon>Ascomycota</taxon>
        <taxon>Pezizomycotina</taxon>
        <taxon>Sordariomycetes</taxon>
        <taxon>Hypocreomycetidae</taxon>
        <taxon>Glomerellales</taxon>
        <taxon>Glomerellaceae</taxon>
        <taxon>Colletotrichum</taxon>
        <taxon>Colletotrichum acutatum species complex</taxon>
    </lineage>
</organism>
<dbReference type="InterPro" id="IPR036291">
    <property type="entry name" value="NAD(P)-bd_dom_sf"/>
</dbReference>
<dbReference type="EMBL" id="JAHMHR010000008">
    <property type="protein sequence ID" value="KAK1689308.1"/>
    <property type="molecule type" value="Genomic_DNA"/>
</dbReference>
<evidence type="ECO:0000313" key="2">
    <source>
        <dbReference type="EMBL" id="KAK1689308.1"/>
    </source>
</evidence>
<dbReference type="Gene3D" id="3.40.50.720">
    <property type="entry name" value="NAD(P)-binding Rossmann-like Domain"/>
    <property type="match status" value="1"/>
</dbReference>
<feature type="signal peptide" evidence="1">
    <location>
        <begin position="1"/>
        <end position="31"/>
    </location>
</feature>
<proteinExistence type="predicted"/>
<dbReference type="SUPFAM" id="SSF51735">
    <property type="entry name" value="NAD(P)-binding Rossmann-fold domains"/>
    <property type="match status" value="1"/>
</dbReference>
<feature type="chain" id="PRO_5042473423" evidence="1">
    <location>
        <begin position="32"/>
        <end position="183"/>
    </location>
</feature>
<sequence length="183" mass="19980">MRPRPPDSRSVQVNAILPALTSLLLLPILLASPLVSKPSVPERPHLTIVSSGAAWLTRRSDIKPFFASTKPLTETSKRENFPRGMMGGQYHYSQSKLMTEYARRHLARISSITDGDGKPIILVIFVCLGAVNSSLSRHSAGSGFLGVMAKMVNSTVARTVEQGANIYMTSLELGQEARGKMWT</sequence>
<gene>
    <name evidence="2" type="ORF">BDP55DRAFT_405855</name>
</gene>
<dbReference type="AlphaFoldDB" id="A0AAJ0F191"/>
<dbReference type="Proteomes" id="UP001224890">
    <property type="component" value="Unassembled WGS sequence"/>
</dbReference>